<protein>
    <submittedName>
        <fullName evidence="1">Uncharacterized protein</fullName>
    </submittedName>
</protein>
<sequence length="153" mass="17813">MARTKQTGRPPPPVLRWTYNQTRRIITHGQQCHVCRHLQFHLDDHKDDESMARAWEARDRAEAQPFQQRIDRLGEERDEAFKELTTLRQEFDGVLRELQGVQQDLDRLREAVDPAPTSASSSSRQRKRARLQTIASPQGPAEQDIIYIDCEPN</sequence>
<proteinExistence type="predicted"/>
<dbReference type="EMBL" id="JAGFNK010000211">
    <property type="protein sequence ID" value="KAI9458325.1"/>
    <property type="molecule type" value="Genomic_DNA"/>
</dbReference>
<evidence type="ECO:0000313" key="1">
    <source>
        <dbReference type="EMBL" id="KAI9458325.1"/>
    </source>
</evidence>
<comment type="caution">
    <text evidence="1">The sequence shown here is derived from an EMBL/GenBank/DDBJ whole genome shotgun (WGS) entry which is preliminary data.</text>
</comment>
<organism evidence="1 2">
    <name type="scientific">Russula earlei</name>
    <dbReference type="NCBI Taxonomy" id="71964"/>
    <lineage>
        <taxon>Eukaryota</taxon>
        <taxon>Fungi</taxon>
        <taxon>Dikarya</taxon>
        <taxon>Basidiomycota</taxon>
        <taxon>Agaricomycotina</taxon>
        <taxon>Agaricomycetes</taxon>
        <taxon>Russulales</taxon>
        <taxon>Russulaceae</taxon>
        <taxon>Russula</taxon>
    </lineage>
</organism>
<reference evidence="1" key="1">
    <citation type="submission" date="2021-03" db="EMBL/GenBank/DDBJ databases">
        <title>Evolutionary priming and transition to the ectomycorrhizal habit in an iconic lineage of mushroom-forming fungi: is preadaptation a requirement?</title>
        <authorList>
            <consortium name="DOE Joint Genome Institute"/>
            <person name="Looney B.P."/>
            <person name="Miyauchi S."/>
            <person name="Morin E."/>
            <person name="Drula E."/>
            <person name="Courty P.E."/>
            <person name="Chicoki N."/>
            <person name="Fauchery L."/>
            <person name="Kohler A."/>
            <person name="Kuo A."/>
            <person name="LaButti K."/>
            <person name="Pangilinan J."/>
            <person name="Lipzen A."/>
            <person name="Riley R."/>
            <person name="Andreopoulos W."/>
            <person name="He G."/>
            <person name="Johnson J."/>
            <person name="Barry K.W."/>
            <person name="Grigoriev I.V."/>
            <person name="Nagy L."/>
            <person name="Hibbett D."/>
            <person name="Henrissat B."/>
            <person name="Matheny P.B."/>
            <person name="Labbe J."/>
            <person name="Martin A.F."/>
        </authorList>
    </citation>
    <scope>NUCLEOTIDE SEQUENCE</scope>
    <source>
        <strain evidence="1">BPL698</strain>
    </source>
</reference>
<dbReference type="Proteomes" id="UP001207468">
    <property type="component" value="Unassembled WGS sequence"/>
</dbReference>
<gene>
    <name evidence="1" type="ORF">F5148DRAFT_1151024</name>
</gene>
<accession>A0ACC0U1X0</accession>
<keyword evidence="2" id="KW-1185">Reference proteome</keyword>
<evidence type="ECO:0000313" key="2">
    <source>
        <dbReference type="Proteomes" id="UP001207468"/>
    </source>
</evidence>
<name>A0ACC0U1X0_9AGAM</name>